<dbReference type="AlphaFoldDB" id="A0AAE0LXP3"/>
<dbReference type="Proteomes" id="UP001278766">
    <property type="component" value="Unassembled WGS sequence"/>
</dbReference>
<gene>
    <name evidence="4" type="ORF">B0H64DRAFT_438456</name>
</gene>
<dbReference type="PANTHER" id="PTHR21377">
    <property type="entry name" value="PROTEIN FAM210B, MITOCHONDRIAL"/>
    <property type="match status" value="1"/>
</dbReference>
<feature type="transmembrane region" description="Helical" evidence="2">
    <location>
        <begin position="116"/>
        <end position="139"/>
    </location>
</feature>
<evidence type="ECO:0000256" key="1">
    <source>
        <dbReference type="SAM" id="MobiDB-lite"/>
    </source>
</evidence>
<reference evidence="4" key="1">
    <citation type="journal article" date="2023" name="Mol. Phylogenet. Evol.">
        <title>Genome-scale phylogeny and comparative genomics of the fungal order Sordariales.</title>
        <authorList>
            <person name="Hensen N."/>
            <person name="Bonometti L."/>
            <person name="Westerberg I."/>
            <person name="Brannstrom I.O."/>
            <person name="Guillou S."/>
            <person name="Cros-Aarteil S."/>
            <person name="Calhoun S."/>
            <person name="Haridas S."/>
            <person name="Kuo A."/>
            <person name="Mondo S."/>
            <person name="Pangilinan J."/>
            <person name="Riley R."/>
            <person name="LaButti K."/>
            <person name="Andreopoulos B."/>
            <person name="Lipzen A."/>
            <person name="Chen C."/>
            <person name="Yan M."/>
            <person name="Daum C."/>
            <person name="Ng V."/>
            <person name="Clum A."/>
            <person name="Steindorff A."/>
            <person name="Ohm R.A."/>
            <person name="Martin F."/>
            <person name="Silar P."/>
            <person name="Natvig D.O."/>
            <person name="Lalanne C."/>
            <person name="Gautier V."/>
            <person name="Ament-Velasquez S.L."/>
            <person name="Kruys A."/>
            <person name="Hutchinson M.I."/>
            <person name="Powell A.J."/>
            <person name="Barry K."/>
            <person name="Miller A.N."/>
            <person name="Grigoriev I.V."/>
            <person name="Debuchy R."/>
            <person name="Gladieux P."/>
            <person name="Hiltunen Thoren M."/>
            <person name="Johannesson H."/>
        </authorList>
    </citation>
    <scope>NUCLEOTIDE SEQUENCE</scope>
    <source>
        <strain evidence="4">CBS 168.71</strain>
    </source>
</reference>
<dbReference type="InterPro" id="IPR045866">
    <property type="entry name" value="FAM210A/B-like"/>
</dbReference>
<dbReference type="PANTHER" id="PTHR21377:SF0">
    <property type="entry name" value="PROTEIN FAM210B, MITOCHONDRIAL"/>
    <property type="match status" value="1"/>
</dbReference>
<dbReference type="InterPro" id="IPR009688">
    <property type="entry name" value="FAM210A/B-like_dom"/>
</dbReference>
<proteinExistence type="predicted"/>
<dbReference type="GeneID" id="87843303"/>
<name>A0AAE0LXP3_9PEZI</name>
<evidence type="ECO:0000259" key="3">
    <source>
        <dbReference type="Pfam" id="PF06916"/>
    </source>
</evidence>
<dbReference type="GO" id="GO:0005739">
    <property type="term" value="C:mitochondrion"/>
    <property type="evidence" value="ECO:0007669"/>
    <property type="project" value="TreeGrafter"/>
</dbReference>
<dbReference type="RefSeq" id="XP_062664896.1">
    <property type="nucleotide sequence ID" value="XM_062806355.1"/>
</dbReference>
<protein>
    <recommendedName>
        <fullName evidence="3">DUF1279 domain-containing protein</fullName>
    </recommendedName>
</protein>
<evidence type="ECO:0000313" key="5">
    <source>
        <dbReference type="Proteomes" id="UP001278766"/>
    </source>
</evidence>
<reference evidence="4" key="2">
    <citation type="submission" date="2023-06" db="EMBL/GenBank/DDBJ databases">
        <authorList>
            <consortium name="Lawrence Berkeley National Laboratory"/>
            <person name="Haridas S."/>
            <person name="Hensen N."/>
            <person name="Bonometti L."/>
            <person name="Westerberg I."/>
            <person name="Brannstrom I.O."/>
            <person name="Guillou S."/>
            <person name="Cros-Aarteil S."/>
            <person name="Calhoun S."/>
            <person name="Kuo A."/>
            <person name="Mondo S."/>
            <person name="Pangilinan J."/>
            <person name="Riley R."/>
            <person name="Labutti K."/>
            <person name="Andreopoulos B."/>
            <person name="Lipzen A."/>
            <person name="Chen C."/>
            <person name="Yanf M."/>
            <person name="Daum C."/>
            <person name="Ng V."/>
            <person name="Clum A."/>
            <person name="Steindorff A."/>
            <person name="Ohm R."/>
            <person name="Martin F."/>
            <person name="Silar P."/>
            <person name="Natvig D."/>
            <person name="Lalanne C."/>
            <person name="Gautier V."/>
            <person name="Ament-Velasquez S.L."/>
            <person name="Kruys A."/>
            <person name="Hutchinson M.I."/>
            <person name="Powell A.J."/>
            <person name="Barry K."/>
            <person name="Miller A.N."/>
            <person name="Grigoriev I.V."/>
            <person name="Debuchy R."/>
            <person name="Gladieux P."/>
            <person name="Thoren M.H."/>
            <person name="Johannesson H."/>
        </authorList>
    </citation>
    <scope>NUCLEOTIDE SEQUENCE</scope>
    <source>
        <strain evidence="4">CBS 168.71</strain>
    </source>
</reference>
<dbReference type="Pfam" id="PF06916">
    <property type="entry name" value="FAM210A-B_dom"/>
    <property type="match status" value="1"/>
</dbReference>
<accession>A0AAE0LXP3</accession>
<keyword evidence="5" id="KW-1185">Reference proteome</keyword>
<comment type="caution">
    <text evidence="4">The sequence shown here is derived from an EMBL/GenBank/DDBJ whole genome shotgun (WGS) entry which is preliminary data.</text>
</comment>
<organism evidence="4 5">
    <name type="scientific">Chaetomium fimeti</name>
    <dbReference type="NCBI Taxonomy" id="1854472"/>
    <lineage>
        <taxon>Eukaryota</taxon>
        <taxon>Fungi</taxon>
        <taxon>Dikarya</taxon>
        <taxon>Ascomycota</taxon>
        <taxon>Pezizomycotina</taxon>
        <taxon>Sordariomycetes</taxon>
        <taxon>Sordariomycetidae</taxon>
        <taxon>Sordariales</taxon>
        <taxon>Chaetomiaceae</taxon>
        <taxon>Chaetomium</taxon>
    </lineage>
</organism>
<evidence type="ECO:0000313" key="4">
    <source>
        <dbReference type="EMBL" id="KAK3301382.1"/>
    </source>
</evidence>
<evidence type="ECO:0000256" key="2">
    <source>
        <dbReference type="SAM" id="Phobius"/>
    </source>
</evidence>
<feature type="domain" description="DUF1279" evidence="3">
    <location>
        <begin position="108"/>
        <end position="239"/>
    </location>
</feature>
<keyword evidence="2" id="KW-1133">Transmembrane helix</keyword>
<sequence length="258" mass="28625">MLRPAFGAFDALLGGNAARGNITRHLAGKSMAMSRASAKAIATPWHQRALMSQLRMTRTTAARSKFAQARIPVFKPKRPFHTTRPRRAGAAPKSSDAAPEASLSLSARLKKLSREYGWAAAGIYLALSVLDFPFCFLLVRTVGTERIAYLEDIVVRNAQKVIPERLQAWWREYRHAAKEATRERTGEVGELDIIGHGVAEAEQRTKQEGASLATQLALAYAIHKSFIFIRVPLTAAITPKVVKILRSWGWQIGKKVKR</sequence>
<feature type="compositionally biased region" description="Basic residues" evidence="1">
    <location>
        <begin position="78"/>
        <end position="87"/>
    </location>
</feature>
<dbReference type="EMBL" id="JAUEPN010000001">
    <property type="protein sequence ID" value="KAK3301382.1"/>
    <property type="molecule type" value="Genomic_DNA"/>
</dbReference>
<keyword evidence="2" id="KW-0812">Transmembrane</keyword>
<keyword evidence="2" id="KW-0472">Membrane</keyword>
<feature type="region of interest" description="Disordered" evidence="1">
    <location>
        <begin position="78"/>
        <end position="97"/>
    </location>
</feature>